<dbReference type="EMBL" id="CAJPWZ010000464">
    <property type="protein sequence ID" value="CAG2193707.1"/>
    <property type="molecule type" value="Genomic_DNA"/>
</dbReference>
<evidence type="ECO:0000313" key="3">
    <source>
        <dbReference type="Proteomes" id="UP000683360"/>
    </source>
</evidence>
<gene>
    <name evidence="2" type="ORF">MEDL_8786</name>
</gene>
<dbReference type="AlphaFoldDB" id="A0A8S3QGD3"/>
<feature type="compositionally biased region" description="Polar residues" evidence="1">
    <location>
        <begin position="332"/>
        <end position="345"/>
    </location>
</feature>
<dbReference type="OrthoDB" id="6629108at2759"/>
<protein>
    <submittedName>
        <fullName evidence="2">Uncharacterized protein</fullName>
    </submittedName>
</protein>
<accession>A0A8S3QGD3</accession>
<evidence type="ECO:0000256" key="1">
    <source>
        <dbReference type="SAM" id="MobiDB-lite"/>
    </source>
</evidence>
<sequence>MEGLNIACFDPLSQQSAEDYVQSVMSQTTVGNRMTTAADIHTENNVSKNTEKVANVGTKRCLSPDPNSKPNNCKKLKSICGDKDDEIYRLSDSQQCIINNTDKSDISELKSLILGLTGTMNSICEVMTKRMDDFEMNIPRQVAAMIDTKISEEISKVKEQFKVDLNAVTEKVNKMETSYANVVKANTDRTTYDDSLVIRNLPETETENVVNKVISVFKDGLRLKDIQVVSAERKKTANKKKHGVVVVKLQSSAEKRKVMEKKRELKQSRSFQDVFIENDIPKAQRLMNNNLRNIVKAIGMNKLEMRGTRVCPTSYDNRVSREKSPVVAGKSDVNQVNGQSRTQPTNNNSGRGRNVGVRGRNGKRRGY</sequence>
<reference evidence="2" key="1">
    <citation type="submission" date="2021-03" db="EMBL/GenBank/DDBJ databases">
        <authorList>
            <person name="Bekaert M."/>
        </authorList>
    </citation>
    <scope>NUCLEOTIDE SEQUENCE</scope>
</reference>
<name>A0A8S3QGD3_MYTED</name>
<keyword evidence="3" id="KW-1185">Reference proteome</keyword>
<evidence type="ECO:0000313" key="2">
    <source>
        <dbReference type="EMBL" id="CAG2193707.1"/>
    </source>
</evidence>
<dbReference type="Proteomes" id="UP000683360">
    <property type="component" value="Unassembled WGS sequence"/>
</dbReference>
<organism evidence="2 3">
    <name type="scientific">Mytilus edulis</name>
    <name type="common">Blue mussel</name>
    <dbReference type="NCBI Taxonomy" id="6550"/>
    <lineage>
        <taxon>Eukaryota</taxon>
        <taxon>Metazoa</taxon>
        <taxon>Spiralia</taxon>
        <taxon>Lophotrochozoa</taxon>
        <taxon>Mollusca</taxon>
        <taxon>Bivalvia</taxon>
        <taxon>Autobranchia</taxon>
        <taxon>Pteriomorphia</taxon>
        <taxon>Mytilida</taxon>
        <taxon>Mytiloidea</taxon>
        <taxon>Mytilidae</taxon>
        <taxon>Mytilinae</taxon>
        <taxon>Mytilus</taxon>
    </lineage>
</organism>
<proteinExistence type="predicted"/>
<comment type="caution">
    <text evidence="2">The sequence shown here is derived from an EMBL/GenBank/DDBJ whole genome shotgun (WGS) entry which is preliminary data.</text>
</comment>
<feature type="compositionally biased region" description="Low complexity" evidence="1">
    <location>
        <begin position="346"/>
        <end position="358"/>
    </location>
</feature>
<feature type="region of interest" description="Disordered" evidence="1">
    <location>
        <begin position="314"/>
        <end position="367"/>
    </location>
</feature>